<reference evidence="2 3" key="1">
    <citation type="submission" date="2019-12" db="EMBL/GenBank/DDBJ databases">
        <authorList>
            <person name="Jiao W.-B."/>
            <person name="Schneeberger K."/>
        </authorList>
    </citation>
    <scope>NUCLEOTIDE SEQUENCE [LARGE SCALE GENOMIC DNA]</scope>
    <source>
        <strain evidence="3">cv. C24</strain>
    </source>
</reference>
<accession>A0A5S9Y5A7</accession>
<organism evidence="2 3">
    <name type="scientific">Arabidopsis thaliana</name>
    <name type="common">Mouse-ear cress</name>
    <dbReference type="NCBI Taxonomy" id="3702"/>
    <lineage>
        <taxon>Eukaryota</taxon>
        <taxon>Viridiplantae</taxon>
        <taxon>Streptophyta</taxon>
        <taxon>Embryophyta</taxon>
        <taxon>Tracheophyta</taxon>
        <taxon>Spermatophyta</taxon>
        <taxon>Magnoliopsida</taxon>
        <taxon>eudicotyledons</taxon>
        <taxon>Gunneridae</taxon>
        <taxon>Pentapetalae</taxon>
        <taxon>rosids</taxon>
        <taxon>malvids</taxon>
        <taxon>Brassicales</taxon>
        <taxon>Brassicaceae</taxon>
        <taxon>Camelineae</taxon>
        <taxon>Arabidopsis</taxon>
    </lineage>
</organism>
<dbReference type="EMBL" id="CACSHJ010000096">
    <property type="protein sequence ID" value="CAA0403491.1"/>
    <property type="molecule type" value="Genomic_DNA"/>
</dbReference>
<evidence type="ECO:0000313" key="3">
    <source>
        <dbReference type="Proteomes" id="UP000434276"/>
    </source>
</evidence>
<sequence length="257" mass="30039">MHLFGYTRSRNLIRESDSFRLWDRKYWFGPFSLVISILRTCPEQPIPIFIVIIIIIMNGFVLQQLDLIVQSVIKNFNHVIKTKLQVLNINKTTPNVPQPTGICLSSQSITSLGEWVAFSRPMNLIRESDPFRLWDRKYWFRPIILVRSILRTCPKQPMFHIITIIRNRLLRQQLDLIVQSVIKNFNNVIKTEFQAIDINVTTPVSVYRPNFTNLGENGIFNAIHGECSTTNRHSPVTQLHPPHKHPLPHRFLRLQSI</sequence>
<gene>
    <name evidence="2" type="ORF">C24_LOCUS22544</name>
</gene>
<keyword evidence="1" id="KW-0812">Transmembrane</keyword>
<evidence type="ECO:0000256" key="1">
    <source>
        <dbReference type="SAM" id="Phobius"/>
    </source>
</evidence>
<protein>
    <recommendedName>
        <fullName evidence="4">Transmembrane protein</fullName>
    </recommendedName>
</protein>
<dbReference type="AlphaFoldDB" id="A0A5S9Y5A7"/>
<keyword evidence="1" id="KW-0472">Membrane</keyword>
<feature type="transmembrane region" description="Helical" evidence="1">
    <location>
        <begin position="46"/>
        <end position="65"/>
    </location>
</feature>
<name>A0A5S9Y5A7_ARATH</name>
<evidence type="ECO:0000313" key="2">
    <source>
        <dbReference type="EMBL" id="CAA0403491.1"/>
    </source>
</evidence>
<keyword evidence="1" id="KW-1133">Transmembrane helix</keyword>
<proteinExistence type="predicted"/>
<evidence type="ECO:0008006" key="4">
    <source>
        <dbReference type="Google" id="ProtNLM"/>
    </source>
</evidence>
<dbReference type="Proteomes" id="UP000434276">
    <property type="component" value="Unassembled WGS sequence"/>
</dbReference>